<feature type="region of interest" description="Disordered" evidence="1">
    <location>
        <begin position="30"/>
        <end position="54"/>
    </location>
</feature>
<evidence type="ECO:0000313" key="2">
    <source>
        <dbReference type="EMBL" id="EMS48197.1"/>
    </source>
</evidence>
<organism evidence="2">
    <name type="scientific">Triticum urartu</name>
    <name type="common">Red wild einkorn</name>
    <name type="synonym">Crithodium urartu</name>
    <dbReference type="NCBI Taxonomy" id="4572"/>
    <lineage>
        <taxon>Eukaryota</taxon>
        <taxon>Viridiplantae</taxon>
        <taxon>Streptophyta</taxon>
        <taxon>Embryophyta</taxon>
        <taxon>Tracheophyta</taxon>
        <taxon>Spermatophyta</taxon>
        <taxon>Magnoliopsida</taxon>
        <taxon>Liliopsida</taxon>
        <taxon>Poales</taxon>
        <taxon>Poaceae</taxon>
        <taxon>BOP clade</taxon>
        <taxon>Pooideae</taxon>
        <taxon>Triticodae</taxon>
        <taxon>Triticeae</taxon>
        <taxon>Triticinae</taxon>
        <taxon>Triticum</taxon>
    </lineage>
</organism>
<feature type="compositionally biased region" description="Polar residues" evidence="1">
    <location>
        <begin position="39"/>
        <end position="48"/>
    </location>
</feature>
<dbReference type="AlphaFoldDB" id="M7YLK7"/>
<dbReference type="EMBL" id="KD251562">
    <property type="protein sequence ID" value="EMS48197.1"/>
    <property type="molecule type" value="Genomic_DNA"/>
</dbReference>
<gene>
    <name evidence="2" type="ORF">TRIUR3_12778</name>
</gene>
<proteinExistence type="predicted"/>
<name>M7YLK7_TRIUA</name>
<reference evidence="2" key="1">
    <citation type="journal article" date="2013" name="Nature">
        <title>Draft genome of the wheat A-genome progenitor Triticum urartu.</title>
        <authorList>
            <person name="Ling H.Q."/>
            <person name="Zhao S."/>
            <person name="Liu D."/>
            <person name="Wang J."/>
            <person name="Sun H."/>
            <person name="Zhang C."/>
            <person name="Fan H."/>
            <person name="Li D."/>
            <person name="Dong L."/>
            <person name="Tao Y."/>
            <person name="Gao C."/>
            <person name="Wu H."/>
            <person name="Li Y."/>
            <person name="Cui Y."/>
            <person name="Guo X."/>
            <person name="Zheng S."/>
            <person name="Wang B."/>
            <person name="Yu K."/>
            <person name="Liang Q."/>
            <person name="Yang W."/>
            <person name="Lou X."/>
            <person name="Chen J."/>
            <person name="Feng M."/>
            <person name="Jian J."/>
            <person name="Zhang X."/>
            <person name="Luo G."/>
            <person name="Jiang Y."/>
            <person name="Liu J."/>
            <person name="Wang Z."/>
            <person name="Sha Y."/>
            <person name="Zhang B."/>
            <person name="Wu H."/>
            <person name="Tang D."/>
            <person name="Shen Q."/>
            <person name="Xue P."/>
            <person name="Zou S."/>
            <person name="Wang X."/>
            <person name="Liu X."/>
            <person name="Wang F."/>
            <person name="Yang Y."/>
            <person name="An X."/>
            <person name="Dong Z."/>
            <person name="Zhang K."/>
            <person name="Zhang X."/>
            <person name="Luo M.C."/>
            <person name="Dvorak J."/>
            <person name="Tong Y."/>
            <person name="Wang J."/>
            <person name="Yang H."/>
            <person name="Li Z."/>
            <person name="Wang D."/>
            <person name="Zhang A."/>
            <person name="Wang J."/>
        </authorList>
    </citation>
    <scope>NUCLEOTIDE SEQUENCE</scope>
</reference>
<protein>
    <submittedName>
        <fullName evidence="2">Uncharacterized protein</fullName>
    </submittedName>
</protein>
<evidence type="ECO:0000256" key="1">
    <source>
        <dbReference type="SAM" id="MobiDB-lite"/>
    </source>
</evidence>
<accession>M7YLK7</accession>
<sequence length="54" mass="5778">MDAEDYEEYIPLLYEVLAGNTELSSVSLEDGAMGDHVGNGNSEGNNDVENMVVA</sequence>